<keyword evidence="3" id="KW-0597">Phosphoprotein</keyword>
<dbReference type="InterPro" id="IPR003594">
    <property type="entry name" value="HATPase_dom"/>
</dbReference>
<dbReference type="Gene3D" id="1.10.287.130">
    <property type="match status" value="1"/>
</dbReference>
<dbReference type="InterPro" id="IPR005467">
    <property type="entry name" value="His_kinase_dom"/>
</dbReference>
<keyword evidence="4" id="KW-1133">Transmembrane helix</keyword>
<dbReference type="SMART" id="SM00387">
    <property type="entry name" value="HATPase_c"/>
    <property type="match status" value="1"/>
</dbReference>
<dbReference type="CDD" id="cd00082">
    <property type="entry name" value="HisKA"/>
    <property type="match status" value="1"/>
</dbReference>
<dbReference type="InterPro" id="IPR036890">
    <property type="entry name" value="HATPase_C_sf"/>
</dbReference>
<feature type="domain" description="Histidine kinase" evidence="5">
    <location>
        <begin position="376"/>
        <end position="591"/>
    </location>
</feature>
<dbReference type="Proteomes" id="UP000655420">
    <property type="component" value="Unassembled WGS sequence"/>
</dbReference>
<dbReference type="SUPFAM" id="SSF55874">
    <property type="entry name" value="ATPase domain of HSP90 chaperone/DNA topoisomerase II/histidine kinase"/>
    <property type="match status" value="1"/>
</dbReference>
<dbReference type="EMBL" id="JAEHHL010000001">
    <property type="protein sequence ID" value="MBK0398475.1"/>
    <property type="molecule type" value="Genomic_DNA"/>
</dbReference>
<dbReference type="InterPro" id="IPR004358">
    <property type="entry name" value="Sig_transdc_His_kin-like_C"/>
</dbReference>
<dbReference type="PRINTS" id="PR00344">
    <property type="entry name" value="BCTRLSENSOR"/>
</dbReference>
<evidence type="ECO:0000256" key="2">
    <source>
        <dbReference type="ARBA" id="ARBA00012438"/>
    </source>
</evidence>
<dbReference type="SMART" id="SM00388">
    <property type="entry name" value="HisKA"/>
    <property type="match status" value="1"/>
</dbReference>
<organism evidence="6 7">
    <name type="scientific">Thermohalobaculum xanthum</name>
    <dbReference type="NCBI Taxonomy" id="2753746"/>
    <lineage>
        <taxon>Bacteria</taxon>
        <taxon>Pseudomonadati</taxon>
        <taxon>Pseudomonadota</taxon>
        <taxon>Alphaproteobacteria</taxon>
        <taxon>Rhodobacterales</taxon>
        <taxon>Paracoccaceae</taxon>
        <taxon>Thermohalobaculum</taxon>
    </lineage>
</organism>
<dbReference type="Gene3D" id="3.30.565.10">
    <property type="entry name" value="Histidine kinase-like ATPase, C-terminal domain"/>
    <property type="match status" value="1"/>
</dbReference>
<dbReference type="SUPFAM" id="SSF47384">
    <property type="entry name" value="Homodimeric domain of signal transducing histidine kinase"/>
    <property type="match status" value="1"/>
</dbReference>
<protein>
    <recommendedName>
        <fullName evidence="2">histidine kinase</fullName>
        <ecNumber evidence="2">2.7.13.3</ecNumber>
    </recommendedName>
</protein>
<name>A0A8J7M685_9RHOB</name>
<dbReference type="Pfam" id="PF00512">
    <property type="entry name" value="HisKA"/>
    <property type="match status" value="1"/>
</dbReference>
<dbReference type="EC" id="2.7.13.3" evidence="2"/>
<dbReference type="RefSeq" id="WP_200607592.1">
    <property type="nucleotide sequence ID" value="NZ_JAEHHL010000001.1"/>
</dbReference>
<comment type="caution">
    <text evidence="6">The sequence shown here is derived from an EMBL/GenBank/DDBJ whole genome shotgun (WGS) entry which is preliminary data.</text>
</comment>
<gene>
    <name evidence="6" type="ORF">H0I76_04685</name>
</gene>
<sequence length="591" mass="64293">MHADTTTLRFLVIYEHHSSLIANIEIAGGIEQRLAEALPTEREIYSVYLDNARFPKNPKSARFMGMLEENFSSMTFDVVMAVGPAALSFALEHQDSLAPGAPILFTTVAWDPMIKADLPPHVGGLFRAYDMANLMEFAMKLQPEARQIVVMSGSAEFDRNLASWARKTLGSQFAGLPVSFVSDLPLAGYVEAARGYDRNTILLILTILRDATGRKMLPSDAAGAIAASSGAPTYGFYSTFLRSGVMGGHITTFADIGWILADRALSAISDGGSGKLPITEAPGADVVNWPQLARFGIDRDLVPSDTERLFYVAPAWRRYELEIALATVVLLLQTATIAALIVQMRRRRNAARQLEADRLALAYSARASQLGQLSGAIAHELNQPLAAIMSNAEAGSRILDSETPDLAEVSEILSDIAKDDRRAAEIIVQLRRMMKEGEVEFGQIDLNAVISDTLKLSHSELIARRTDVDFRRSKEQITVLGNFTQLQQVVLNLLLNAADAMRELPPEQRQVLVESRVLADGTRQVVVSDEGPGVTKEAAVDAFRPFVSSKQDGLGLGLSICRSIAKAHGGTLAFEHDLKTGARIILALPEP</sequence>
<keyword evidence="7" id="KW-1185">Reference proteome</keyword>
<comment type="catalytic activity">
    <reaction evidence="1">
        <text>ATP + protein L-histidine = ADP + protein N-phospho-L-histidine.</text>
        <dbReference type="EC" id="2.7.13.3"/>
    </reaction>
</comment>
<dbReference type="PANTHER" id="PTHR43065:SF42">
    <property type="entry name" value="TWO-COMPONENT SENSOR PPRA"/>
    <property type="match status" value="1"/>
</dbReference>
<evidence type="ECO:0000313" key="6">
    <source>
        <dbReference type="EMBL" id="MBK0398475.1"/>
    </source>
</evidence>
<dbReference type="GO" id="GO:0000155">
    <property type="term" value="F:phosphorelay sensor kinase activity"/>
    <property type="evidence" value="ECO:0007669"/>
    <property type="project" value="InterPro"/>
</dbReference>
<dbReference type="AlphaFoldDB" id="A0A8J7M685"/>
<evidence type="ECO:0000259" key="5">
    <source>
        <dbReference type="PROSITE" id="PS50109"/>
    </source>
</evidence>
<reference evidence="6" key="1">
    <citation type="submission" date="2020-12" db="EMBL/GenBank/DDBJ databases">
        <title>Bacterial taxonomy.</title>
        <authorList>
            <person name="Pan X."/>
        </authorList>
    </citation>
    <scope>NUCLEOTIDE SEQUENCE</scope>
    <source>
        <strain evidence="6">M0105</strain>
    </source>
</reference>
<dbReference type="PROSITE" id="PS50109">
    <property type="entry name" value="HIS_KIN"/>
    <property type="match status" value="1"/>
</dbReference>
<evidence type="ECO:0000313" key="7">
    <source>
        <dbReference type="Proteomes" id="UP000655420"/>
    </source>
</evidence>
<feature type="transmembrane region" description="Helical" evidence="4">
    <location>
        <begin position="323"/>
        <end position="342"/>
    </location>
</feature>
<dbReference type="InterPro" id="IPR003661">
    <property type="entry name" value="HisK_dim/P_dom"/>
</dbReference>
<accession>A0A8J7M685</accession>
<dbReference type="Pfam" id="PF02518">
    <property type="entry name" value="HATPase_c"/>
    <property type="match status" value="1"/>
</dbReference>
<evidence type="ECO:0000256" key="1">
    <source>
        <dbReference type="ARBA" id="ARBA00000085"/>
    </source>
</evidence>
<evidence type="ECO:0000256" key="3">
    <source>
        <dbReference type="ARBA" id="ARBA00022553"/>
    </source>
</evidence>
<dbReference type="InterPro" id="IPR036097">
    <property type="entry name" value="HisK_dim/P_sf"/>
</dbReference>
<keyword evidence="4" id="KW-0812">Transmembrane</keyword>
<keyword evidence="4" id="KW-0472">Membrane</keyword>
<proteinExistence type="predicted"/>
<evidence type="ECO:0000256" key="4">
    <source>
        <dbReference type="SAM" id="Phobius"/>
    </source>
</evidence>
<dbReference type="PANTHER" id="PTHR43065">
    <property type="entry name" value="SENSOR HISTIDINE KINASE"/>
    <property type="match status" value="1"/>
</dbReference>